<dbReference type="EMBL" id="JADDOJ010000084">
    <property type="protein sequence ID" value="MBE7942198.1"/>
    <property type="molecule type" value="Genomic_DNA"/>
</dbReference>
<reference evidence="1 2" key="1">
    <citation type="submission" date="2020-10" db="EMBL/GenBank/DDBJ databases">
        <title>Draft genome of Ramlibacter aquaticus LMG 30558.</title>
        <authorList>
            <person name="Props R."/>
        </authorList>
    </citation>
    <scope>NUCLEOTIDE SEQUENCE [LARGE SCALE GENOMIC DNA]</scope>
    <source>
        <strain evidence="1 2">LMG 30558</strain>
    </source>
</reference>
<evidence type="ECO:0000313" key="2">
    <source>
        <dbReference type="Proteomes" id="UP000715965"/>
    </source>
</evidence>
<accession>A0ABR9SIS1</accession>
<dbReference type="RefSeq" id="WP_193781753.1">
    <property type="nucleotide sequence ID" value="NZ_JADDOJ010000084.1"/>
</dbReference>
<proteinExistence type="predicted"/>
<organism evidence="1 2">
    <name type="scientific">Ramlibacter aquaticus</name>
    <dbReference type="NCBI Taxonomy" id="2780094"/>
    <lineage>
        <taxon>Bacteria</taxon>
        <taxon>Pseudomonadati</taxon>
        <taxon>Pseudomonadota</taxon>
        <taxon>Betaproteobacteria</taxon>
        <taxon>Burkholderiales</taxon>
        <taxon>Comamonadaceae</taxon>
        <taxon>Ramlibacter</taxon>
    </lineage>
</organism>
<name>A0ABR9SIS1_9BURK</name>
<protein>
    <submittedName>
        <fullName evidence="1">Uncharacterized protein</fullName>
    </submittedName>
</protein>
<dbReference type="Proteomes" id="UP000715965">
    <property type="component" value="Unassembled WGS sequence"/>
</dbReference>
<evidence type="ECO:0000313" key="1">
    <source>
        <dbReference type="EMBL" id="MBE7942198.1"/>
    </source>
</evidence>
<gene>
    <name evidence="1" type="ORF">IM725_16615</name>
</gene>
<keyword evidence="2" id="KW-1185">Reference proteome</keyword>
<comment type="caution">
    <text evidence="1">The sequence shown here is derived from an EMBL/GenBank/DDBJ whole genome shotgun (WGS) entry which is preliminary data.</text>
</comment>
<sequence>MPILAAPCYQLMFRSLFNAGRGLAFPCDARGQVDLDRLSEHSRTNYLYARAVVGREYALPTVEARAGDGA</sequence>